<organism evidence="1 2">
    <name type="scientific">Caerostris darwini</name>
    <dbReference type="NCBI Taxonomy" id="1538125"/>
    <lineage>
        <taxon>Eukaryota</taxon>
        <taxon>Metazoa</taxon>
        <taxon>Ecdysozoa</taxon>
        <taxon>Arthropoda</taxon>
        <taxon>Chelicerata</taxon>
        <taxon>Arachnida</taxon>
        <taxon>Araneae</taxon>
        <taxon>Araneomorphae</taxon>
        <taxon>Entelegynae</taxon>
        <taxon>Araneoidea</taxon>
        <taxon>Araneidae</taxon>
        <taxon>Caerostris</taxon>
    </lineage>
</organism>
<gene>
    <name evidence="1" type="ORF">CDAR_581961</name>
</gene>
<name>A0AAV4X8C9_9ARAC</name>
<sequence length="105" mass="12275">MRREAQTELAPFPFRMYALFFVVLSKGLYKNDVFLGISDSDSYGGWFSLATFIVTWEIRRATLSEVSRLFANAAVFSDAKWLAKRNLRGLVQHYLRRNWVNIYQA</sequence>
<dbReference type="AlphaFoldDB" id="A0AAV4X8C9"/>
<dbReference type="Proteomes" id="UP001054837">
    <property type="component" value="Unassembled WGS sequence"/>
</dbReference>
<proteinExistence type="predicted"/>
<evidence type="ECO:0000313" key="2">
    <source>
        <dbReference type="Proteomes" id="UP001054837"/>
    </source>
</evidence>
<evidence type="ECO:0000313" key="1">
    <source>
        <dbReference type="EMBL" id="GIY90225.1"/>
    </source>
</evidence>
<dbReference type="EMBL" id="BPLQ01015709">
    <property type="protein sequence ID" value="GIY90225.1"/>
    <property type="molecule type" value="Genomic_DNA"/>
</dbReference>
<protein>
    <submittedName>
        <fullName evidence="1">Uncharacterized protein</fullName>
    </submittedName>
</protein>
<reference evidence="1 2" key="1">
    <citation type="submission" date="2021-06" db="EMBL/GenBank/DDBJ databases">
        <title>Caerostris darwini draft genome.</title>
        <authorList>
            <person name="Kono N."/>
            <person name="Arakawa K."/>
        </authorList>
    </citation>
    <scope>NUCLEOTIDE SEQUENCE [LARGE SCALE GENOMIC DNA]</scope>
</reference>
<comment type="caution">
    <text evidence="1">The sequence shown here is derived from an EMBL/GenBank/DDBJ whole genome shotgun (WGS) entry which is preliminary data.</text>
</comment>
<accession>A0AAV4X8C9</accession>
<keyword evidence="2" id="KW-1185">Reference proteome</keyword>